<dbReference type="InterPro" id="IPR011712">
    <property type="entry name" value="Sig_transdc_His_kin_sub3_dim/P"/>
</dbReference>
<keyword evidence="3" id="KW-0902">Two-component regulatory system</keyword>
<dbReference type="PANTHER" id="PTHR24421">
    <property type="entry name" value="NITRATE/NITRITE SENSOR PROTEIN NARX-RELATED"/>
    <property type="match status" value="1"/>
</dbReference>
<evidence type="ECO:0000313" key="6">
    <source>
        <dbReference type="EMBL" id="MFC4818939.1"/>
    </source>
</evidence>
<sequence>MPDRLRRLFSPLHCAAYLTWATVLAGLLVGGFNTPAGGSRAAYVAVIALMLVFLAGFVFEAWWSSCSPRRGPVLAALLVEAAAALALVALTRDGIAPVLLILVVAQAVDLPRGQLIALVVGANLGLLAILLSAWPVASALIVTLLFAGFQAFAGLTGYYAKQAERSRDELAQVNAHLLATRSLLEESARDGERLRLARELHDVAGHKLTALKLQLSLLARDPAGAPPAVSTAAGLAGELLDDLRGVVGQLRRHEGLDLKRAIEELAAPLPRPRVHVDVAADARVDDVVQAQALLRTAQEALTNAARHSGADNVWLRLAREAGRIVLEVRDDGRGSEVVRPGNGLAGMRERLEALGGGLALTGDRGFRIDAWIPLA</sequence>
<keyword evidence="4" id="KW-1133">Transmembrane helix</keyword>
<dbReference type="SMART" id="SM00387">
    <property type="entry name" value="HATPase_c"/>
    <property type="match status" value="1"/>
</dbReference>
<dbReference type="RefSeq" id="WP_380018675.1">
    <property type="nucleotide sequence ID" value="NZ_JBHSHD010000002.1"/>
</dbReference>
<dbReference type="InterPro" id="IPR050482">
    <property type="entry name" value="Sensor_HK_TwoCompSys"/>
</dbReference>
<accession>A0ABV9QQN6</accession>
<dbReference type="InterPro" id="IPR036890">
    <property type="entry name" value="HATPase_C_sf"/>
</dbReference>
<dbReference type="Proteomes" id="UP001595886">
    <property type="component" value="Unassembled WGS sequence"/>
</dbReference>
<feature type="transmembrane region" description="Helical" evidence="4">
    <location>
        <begin position="94"/>
        <end position="110"/>
    </location>
</feature>
<evidence type="ECO:0000256" key="1">
    <source>
        <dbReference type="ARBA" id="ARBA00022679"/>
    </source>
</evidence>
<dbReference type="CDD" id="cd16917">
    <property type="entry name" value="HATPase_UhpB-NarQ-NarX-like"/>
    <property type="match status" value="1"/>
</dbReference>
<keyword evidence="2 6" id="KW-0418">Kinase</keyword>
<feature type="domain" description="Histidine kinase/HSP90-like ATPase" evidence="5">
    <location>
        <begin position="288"/>
        <end position="374"/>
    </location>
</feature>
<dbReference type="Pfam" id="PF02518">
    <property type="entry name" value="HATPase_c"/>
    <property type="match status" value="1"/>
</dbReference>
<comment type="caution">
    <text evidence="6">The sequence shown here is derived from an EMBL/GenBank/DDBJ whole genome shotgun (WGS) entry which is preliminary data.</text>
</comment>
<evidence type="ECO:0000259" key="5">
    <source>
        <dbReference type="SMART" id="SM00387"/>
    </source>
</evidence>
<evidence type="ECO:0000256" key="2">
    <source>
        <dbReference type="ARBA" id="ARBA00022777"/>
    </source>
</evidence>
<protein>
    <submittedName>
        <fullName evidence="6">Sensor histidine kinase</fullName>
    </submittedName>
</protein>
<gene>
    <name evidence="6" type="ORF">ACFO6Q_01305</name>
</gene>
<keyword evidence="1" id="KW-0808">Transferase</keyword>
<dbReference type="Pfam" id="PF07730">
    <property type="entry name" value="HisKA_3"/>
    <property type="match status" value="1"/>
</dbReference>
<evidence type="ECO:0000256" key="3">
    <source>
        <dbReference type="ARBA" id="ARBA00023012"/>
    </source>
</evidence>
<feature type="transmembrane region" description="Helical" evidence="4">
    <location>
        <begin position="12"/>
        <end position="29"/>
    </location>
</feature>
<organism evidence="6 7">
    <name type="scientific">Dokdonella ginsengisoli</name>
    <dbReference type="NCBI Taxonomy" id="363846"/>
    <lineage>
        <taxon>Bacteria</taxon>
        <taxon>Pseudomonadati</taxon>
        <taxon>Pseudomonadota</taxon>
        <taxon>Gammaproteobacteria</taxon>
        <taxon>Lysobacterales</taxon>
        <taxon>Rhodanobacteraceae</taxon>
        <taxon>Dokdonella</taxon>
    </lineage>
</organism>
<feature type="transmembrane region" description="Helical" evidence="4">
    <location>
        <begin position="41"/>
        <end position="59"/>
    </location>
</feature>
<name>A0ABV9QQN6_9GAMM</name>
<proteinExistence type="predicted"/>
<evidence type="ECO:0000256" key="4">
    <source>
        <dbReference type="SAM" id="Phobius"/>
    </source>
</evidence>
<dbReference type="GO" id="GO:0016301">
    <property type="term" value="F:kinase activity"/>
    <property type="evidence" value="ECO:0007669"/>
    <property type="project" value="UniProtKB-KW"/>
</dbReference>
<dbReference type="EMBL" id="JBHSHD010000002">
    <property type="protein sequence ID" value="MFC4818939.1"/>
    <property type="molecule type" value="Genomic_DNA"/>
</dbReference>
<keyword evidence="4" id="KW-0472">Membrane</keyword>
<evidence type="ECO:0000313" key="7">
    <source>
        <dbReference type="Proteomes" id="UP001595886"/>
    </source>
</evidence>
<feature type="transmembrane region" description="Helical" evidence="4">
    <location>
        <begin position="140"/>
        <end position="160"/>
    </location>
</feature>
<dbReference type="Gene3D" id="3.30.565.10">
    <property type="entry name" value="Histidine kinase-like ATPase, C-terminal domain"/>
    <property type="match status" value="1"/>
</dbReference>
<keyword evidence="4" id="KW-0812">Transmembrane</keyword>
<dbReference type="Gene3D" id="1.20.5.1930">
    <property type="match status" value="1"/>
</dbReference>
<feature type="transmembrane region" description="Helical" evidence="4">
    <location>
        <begin position="115"/>
        <end position="134"/>
    </location>
</feature>
<dbReference type="InterPro" id="IPR003594">
    <property type="entry name" value="HATPase_dom"/>
</dbReference>
<reference evidence="7" key="1">
    <citation type="journal article" date="2019" name="Int. J. Syst. Evol. Microbiol.">
        <title>The Global Catalogue of Microorganisms (GCM) 10K type strain sequencing project: providing services to taxonomists for standard genome sequencing and annotation.</title>
        <authorList>
            <consortium name="The Broad Institute Genomics Platform"/>
            <consortium name="The Broad Institute Genome Sequencing Center for Infectious Disease"/>
            <person name="Wu L."/>
            <person name="Ma J."/>
        </authorList>
    </citation>
    <scope>NUCLEOTIDE SEQUENCE [LARGE SCALE GENOMIC DNA]</scope>
    <source>
        <strain evidence="7">CCUG 30340</strain>
    </source>
</reference>
<keyword evidence="7" id="KW-1185">Reference proteome</keyword>
<dbReference type="PANTHER" id="PTHR24421:SF59">
    <property type="entry name" value="OXYGEN SENSOR HISTIDINE KINASE NREB"/>
    <property type="match status" value="1"/>
</dbReference>
<dbReference type="SUPFAM" id="SSF55874">
    <property type="entry name" value="ATPase domain of HSP90 chaperone/DNA topoisomerase II/histidine kinase"/>
    <property type="match status" value="1"/>
</dbReference>